<protein>
    <recommendedName>
        <fullName evidence="3">DUF3866 domain-containing protein</fullName>
    </recommendedName>
</protein>
<dbReference type="Proteomes" id="UP000196581">
    <property type="component" value="Unassembled WGS sequence"/>
</dbReference>
<name>A0A1X6XD88_9MICO</name>
<keyword evidence="2" id="KW-1185">Reference proteome</keyword>
<evidence type="ECO:0008006" key="3">
    <source>
        <dbReference type="Google" id="ProtNLM"/>
    </source>
</evidence>
<reference evidence="2" key="1">
    <citation type="submission" date="2017-02" db="EMBL/GenBank/DDBJ databases">
        <authorList>
            <person name="Dridi B."/>
        </authorList>
    </citation>
    <scope>NUCLEOTIDE SEQUENCE [LARGE SCALE GENOMIC DNA]</scope>
    <source>
        <strain evidence="2">B Co 03.10</strain>
    </source>
</reference>
<evidence type="ECO:0000313" key="2">
    <source>
        <dbReference type="Proteomes" id="UP000196581"/>
    </source>
</evidence>
<dbReference type="Pfam" id="PF12982">
    <property type="entry name" value="DUF3866"/>
    <property type="match status" value="1"/>
</dbReference>
<organism evidence="1 2">
    <name type="scientific">Brevibacterium yomogidense</name>
    <dbReference type="NCBI Taxonomy" id="946573"/>
    <lineage>
        <taxon>Bacteria</taxon>
        <taxon>Bacillati</taxon>
        <taxon>Actinomycetota</taxon>
        <taxon>Actinomycetes</taxon>
        <taxon>Micrococcales</taxon>
        <taxon>Brevibacteriaceae</taxon>
        <taxon>Brevibacterium</taxon>
    </lineage>
</organism>
<accession>A0A1X6XD88</accession>
<evidence type="ECO:0000313" key="1">
    <source>
        <dbReference type="EMBL" id="SLM97060.1"/>
    </source>
</evidence>
<dbReference type="AlphaFoldDB" id="A0A1X6XD88"/>
<dbReference type="EMBL" id="FWFF01000010">
    <property type="protein sequence ID" value="SLM97060.1"/>
    <property type="molecule type" value="Genomic_DNA"/>
</dbReference>
<dbReference type="InterPro" id="IPR024479">
    <property type="entry name" value="DUF3866"/>
</dbReference>
<gene>
    <name evidence="1" type="ORF">FM105_06660</name>
</gene>
<proteinExistence type="predicted"/>
<sequence>MIHWRRATVRAVLTDRPGAREVSAALHTPLPGADDPAEVRALAYTDLVGAPEPGDDVLLNVSALARRLGTGGFALVTAIPDRLPADPPPSPGHLVKDRYSPAQTMVLGVDDQESPHHRTLAEATGIGGTPVVVADLHSSLPAIIAGIRADRPEARVVYVMTDGAALPLAFSQAVHGLREAGRLHATVTVGQAHGGDYEAVTVHTGLLAAVHVAGADVVVVSQGPGNLGTGTPYGYSGLVVGDHLNAAALLGGIPISALRMSQADARRRHRGISHHTLTAVTQVARPGCIIPVPSPDTLTDAEAAIASAWEHGPGAVEQETAAQLPELAEAGHSLVDVGLEGLLTALGESPVRLSTMGRGLAEDPIAFLAAAAAGRAAAAVVVQVD</sequence>
<dbReference type="RefSeq" id="WP_087006527.1">
    <property type="nucleotide sequence ID" value="NZ_FWFF01000010.1"/>
</dbReference>